<gene>
    <name evidence="2" type="ORF">AVEN_55617_1</name>
</gene>
<protein>
    <submittedName>
        <fullName evidence="2">Uncharacterized protein</fullName>
    </submittedName>
</protein>
<feature type="compositionally biased region" description="Basic and acidic residues" evidence="1">
    <location>
        <begin position="1"/>
        <end position="13"/>
    </location>
</feature>
<accession>A0A4Y2GZ72</accession>
<proteinExistence type="predicted"/>
<feature type="region of interest" description="Disordered" evidence="1">
    <location>
        <begin position="1"/>
        <end position="21"/>
    </location>
</feature>
<sequence>MADAIKPDKDNNKKTPPLPRLLEHTERPTAAIKIPALWPTQHSPHLEWVTRPPLYGGMTSHRRWTRRAISPSLYPTKKRDSAYL</sequence>
<dbReference type="AlphaFoldDB" id="A0A4Y2GZ72"/>
<reference evidence="2 3" key="1">
    <citation type="journal article" date="2019" name="Sci. Rep.">
        <title>Orb-weaving spider Araneus ventricosus genome elucidates the spidroin gene catalogue.</title>
        <authorList>
            <person name="Kono N."/>
            <person name="Nakamura H."/>
            <person name="Ohtoshi R."/>
            <person name="Moran D.A.P."/>
            <person name="Shinohara A."/>
            <person name="Yoshida Y."/>
            <person name="Fujiwara M."/>
            <person name="Mori M."/>
            <person name="Tomita M."/>
            <person name="Arakawa K."/>
        </authorList>
    </citation>
    <scope>NUCLEOTIDE SEQUENCE [LARGE SCALE GENOMIC DNA]</scope>
</reference>
<keyword evidence="3" id="KW-1185">Reference proteome</keyword>
<evidence type="ECO:0000256" key="1">
    <source>
        <dbReference type="SAM" id="MobiDB-lite"/>
    </source>
</evidence>
<evidence type="ECO:0000313" key="3">
    <source>
        <dbReference type="Proteomes" id="UP000499080"/>
    </source>
</evidence>
<dbReference type="EMBL" id="BGPR01101001">
    <property type="protein sequence ID" value="GBM58181.1"/>
    <property type="molecule type" value="Genomic_DNA"/>
</dbReference>
<evidence type="ECO:0000313" key="2">
    <source>
        <dbReference type="EMBL" id="GBM58181.1"/>
    </source>
</evidence>
<name>A0A4Y2GZ72_ARAVE</name>
<comment type="caution">
    <text evidence="2">The sequence shown here is derived from an EMBL/GenBank/DDBJ whole genome shotgun (WGS) entry which is preliminary data.</text>
</comment>
<organism evidence="2 3">
    <name type="scientific">Araneus ventricosus</name>
    <name type="common">Orbweaver spider</name>
    <name type="synonym">Epeira ventricosa</name>
    <dbReference type="NCBI Taxonomy" id="182803"/>
    <lineage>
        <taxon>Eukaryota</taxon>
        <taxon>Metazoa</taxon>
        <taxon>Ecdysozoa</taxon>
        <taxon>Arthropoda</taxon>
        <taxon>Chelicerata</taxon>
        <taxon>Arachnida</taxon>
        <taxon>Araneae</taxon>
        <taxon>Araneomorphae</taxon>
        <taxon>Entelegynae</taxon>
        <taxon>Araneoidea</taxon>
        <taxon>Araneidae</taxon>
        <taxon>Araneus</taxon>
    </lineage>
</organism>
<dbReference type="Proteomes" id="UP000499080">
    <property type="component" value="Unassembled WGS sequence"/>
</dbReference>